<evidence type="ECO:0000256" key="2">
    <source>
        <dbReference type="ARBA" id="ARBA00022723"/>
    </source>
</evidence>
<feature type="domain" description="C2H2-type" evidence="9">
    <location>
        <begin position="199"/>
        <end position="228"/>
    </location>
</feature>
<dbReference type="InterPro" id="IPR036236">
    <property type="entry name" value="Znf_C2H2_sf"/>
</dbReference>
<keyword evidence="2" id="KW-0479">Metal-binding</keyword>
<evidence type="ECO:0000313" key="11">
    <source>
        <dbReference type="Proteomes" id="UP000507470"/>
    </source>
</evidence>
<keyword evidence="11" id="KW-1185">Reference proteome</keyword>
<evidence type="ECO:0000256" key="5">
    <source>
        <dbReference type="ARBA" id="ARBA00022833"/>
    </source>
</evidence>
<keyword evidence="3" id="KW-0677">Repeat</keyword>
<dbReference type="SUPFAM" id="SSF57667">
    <property type="entry name" value="beta-beta-alpha zinc fingers"/>
    <property type="match status" value="2"/>
</dbReference>
<dbReference type="FunFam" id="3.30.160.60:FF:000072">
    <property type="entry name" value="zinc finger protein 143 isoform X1"/>
    <property type="match status" value="1"/>
</dbReference>
<keyword evidence="5" id="KW-0862">Zinc</keyword>
<evidence type="ECO:0000313" key="10">
    <source>
        <dbReference type="EMBL" id="CAC5356370.1"/>
    </source>
</evidence>
<keyword evidence="4 7" id="KW-0863">Zinc-finger</keyword>
<evidence type="ECO:0000256" key="6">
    <source>
        <dbReference type="ARBA" id="ARBA00023242"/>
    </source>
</evidence>
<feature type="domain" description="C2H2-type" evidence="9">
    <location>
        <begin position="229"/>
        <end position="256"/>
    </location>
</feature>
<dbReference type="EMBL" id="CACVKT020000154">
    <property type="protein sequence ID" value="CAC5356370.1"/>
    <property type="molecule type" value="Genomic_DNA"/>
</dbReference>
<keyword evidence="6" id="KW-0539">Nucleus</keyword>
<dbReference type="GO" id="GO:0008270">
    <property type="term" value="F:zinc ion binding"/>
    <property type="evidence" value="ECO:0007669"/>
    <property type="project" value="UniProtKB-KW"/>
</dbReference>
<feature type="compositionally biased region" description="Low complexity" evidence="8">
    <location>
        <begin position="300"/>
        <end position="312"/>
    </location>
</feature>
<evidence type="ECO:0000256" key="8">
    <source>
        <dbReference type="SAM" id="MobiDB-lite"/>
    </source>
</evidence>
<feature type="domain" description="C2H2-type" evidence="9">
    <location>
        <begin position="169"/>
        <end position="198"/>
    </location>
</feature>
<dbReference type="PROSITE" id="PS00028">
    <property type="entry name" value="ZINC_FINGER_C2H2_1"/>
    <property type="match status" value="3"/>
</dbReference>
<proteinExistence type="predicted"/>
<comment type="subcellular location">
    <subcellularLocation>
        <location evidence="1">Nucleus</location>
    </subcellularLocation>
</comment>
<dbReference type="PANTHER" id="PTHR23235:SF164">
    <property type="entry name" value="C2H2-TYPE DOMAIN-CONTAINING PROTEIN"/>
    <property type="match status" value="1"/>
</dbReference>
<evidence type="ECO:0000259" key="9">
    <source>
        <dbReference type="PROSITE" id="PS50157"/>
    </source>
</evidence>
<dbReference type="OrthoDB" id="6100704at2759"/>
<dbReference type="GO" id="GO:0000978">
    <property type="term" value="F:RNA polymerase II cis-regulatory region sequence-specific DNA binding"/>
    <property type="evidence" value="ECO:0007669"/>
    <property type="project" value="TreeGrafter"/>
</dbReference>
<dbReference type="PANTHER" id="PTHR23235">
    <property type="entry name" value="KRUEPPEL-LIKE TRANSCRIPTION FACTOR"/>
    <property type="match status" value="1"/>
</dbReference>
<evidence type="ECO:0000256" key="4">
    <source>
        <dbReference type="ARBA" id="ARBA00022771"/>
    </source>
</evidence>
<protein>
    <submittedName>
        <fullName evidence="10">KLF10_11</fullName>
    </submittedName>
</protein>
<dbReference type="SMART" id="SM00355">
    <property type="entry name" value="ZnF_C2H2"/>
    <property type="match status" value="3"/>
</dbReference>
<reference evidence="10 11" key="1">
    <citation type="submission" date="2020-06" db="EMBL/GenBank/DDBJ databases">
        <authorList>
            <person name="Li R."/>
            <person name="Bekaert M."/>
        </authorList>
    </citation>
    <scope>NUCLEOTIDE SEQUENCE [LARGE SCALE GENOMIC DNA]</scope>
    <source>
        <strain evidence="11">wild</strain>
    </source>
</reference>
<feature type="region of interest" description="Disordered" evidence="8">
    <location>
        <begin position="282"/>
        <end position="317"/>
    </location>
</feature>
<dbReference type="GO" id="GO:0000981">
    <property type="term" value="F:DNA-binding transcription factor activity, RNA polymerase II-specific"/>
    <property type="evidence" value="ECO:0007669"/>
    <property type="project" value="TreeGrafter"/>
</dbReference>
<dbReference type="Proteomes" id="UP000507470">
    <property type="component" value="Unassembled WGS sequence"/>
</dbReference>
<evidence type="ECO:0000256" key="7">
    <source>
        <dbReference type="PROSITE-ProRule" id="PRU00042"/>
    </source>
</evidence>
<accession>A0A6J7ZVX3</accession>
<name>A0A6J7ZVX3_MYTCO</name>
<dbReference type="FunFam" id="3.30.160.60:FF:000624">
    <property type="entry name" value="zinc finger protein 697"/>
    <property type="match status" value="1"/>
</dbReference>
<evidence type="ECO:0000256" key="1">
    <source>
        <dbReference type="ARBA" id="ARBA00004123"/>
    </source>
</evidence>
<gene>
    <name evidence="10" type="ORF">MCOR_577</name>
</gene>
<dbReference type="FunFam" id="3.30.160.60:FF:000018">
    <property type="entry name" value="Krueppel-like factor 15"/>
    <property type="match status" value="1"/>
</dbReference>
<dbReference type="GO" id="GO:0005634">
    <property type="term" value="C:nucleus"/>
    <property type="evidence" value="ECO:0007669"/>
    <property type="project" value="UniProtKB-SubCell"/>
</dbReference>
<sequence>MGVLEASRKAGRHGIATLSTRPCISQFRKILESVRSEHIRKHIRCERLLKCNVLNSKDYCEVYKARQTGSMKTCREPTPSPKKESKLAMLLKEGKINDNELPFDRPSLVPKIVNSAVILINNNTVQPLQQAMTCKAWLDKLCPIAPAPPPGNMTVDDIINSNTGRRRNYACTYDNCGKTYFKSSHLKAHLRTHTGEKPFVCDWESCNRRFARSDERSRHRRTHTGEKKFTCEHCERRFMRSDHLAKHLRRHASKKGSLSSDNSSASLMSWASSSTRTWHSSVSEESSGSWQNDEDRSDDNQSVDSYDSSSVGSGCGDIIVTPMEVTV</sequence>
<dbReference type="InterPro" id="IPR013087">
    <property type="entry name" value="Znf_C2H2_type"/>
</dbReference>
<evidence type="ECO:0000256" key="3">
    <source>
        <dbReference type="ARBA" id="ARBA00022737"/>
    </source>
</evidence>
<dbReference type="Gene3D" id="3.30.160.60">
    <property type="entry name" value="Classic Zinc Finger"/>
    <property type="match status" value="3"/>
</dbReference>
<dbReference type="PROSITE" id="PS50157">
    <property type="entry name" value="ZINC_FINGER_C2H2_2"/>
    <property type="match status" value="3"/>
</dbReference>
<organism evidence="10 11">
    <name type="scientific">Mytilus coruscus</name>
    <name type="common">Sea mussel</name>
    <dbReference type="NCBI Taxonomy" id="42192"/>
    <lineage>
        <taxon>Eukaryota</taxon>
        <taxon>Metazoa</taxon>
        <taxon>Spiralia</taxon>
        <taxon>Lophotrochozoa</taxon>
        <taxon>Mollusca</taxon>
        <taxon>Bivalvia</taxon>
        <taxon>Autobranchia</taxon>
        <taxon>Pteriomorphia</taxon>
        <taxon>Mytilida</taxon>
        <taxon>Mytiloidea</taxon>
        <taxon>Mytilidae</taxon>
        <taxon>Mytilinae</taxon>
        <taxon>Mytilus</taxon>
    </lineage>
</organism>
<dbReference type="Pfam" id="PF00096">
    <property type="entry name" value="zf-C2H2"/>
    <property type="match status" value="3"/>
</dbReference>
<dbReference type="AlphaFoldDB" id="A0A6J7ZVX3"/>